<dbReference type="AlphaFoldDB" id="A0AAU8C806"/>
<name>A0AAU8C806_9RHOB</name>
<geneLocation type="plasmid" evidence="1">
    <name>pZYJ01</name>
</geneLocation>
<protein>
    <submittedName>
        <fullName evidence="1">Uncharacterized protein</fullName>
    </submittedName>
</protein>
<organism evidence="1">
    <name type="scientific">Sulfitobacter sp. TCYB15</name>
    <dbReference type="NCBI Taxonomy" id="3229275"/>
    <lineage>
        <taxon>Bacteria</taxon>
        <taxon>Pseudomonadati</taxon>
        <taxon>Pseudomonadota</taxon>
        <taxon>Alphaproteobacteria</taxon>
        <taxon>Rhodobacterales</taxon>
        <taxon>Roseobacteraceae</taxon>
        <taxon>Sulfitobacter</taxon>
    </lineage>
</organism>
<dbReference type="EMBL" id="CP159194">
    <property type="protein sequence ID" value="XCF11934.1"/>
    <property type="molecule type" value="Genomic_DNA"/>
</dbReference>
<proteinExistence type="predicted"/>
<dbReference type="RefSeq" id="WP_260005917.1">
    <property type="nucleotide sequence ID" value="NZ_CP159194.1"/>
</dbReference>
<reference evidence="1" key="2">
    <citation type="submission" date="2024-06" db="EMBL/GenBank/DDBJ databases">
        <authorList>
            <person name="Deng Y."/>
        </authorList>
    </citation>
    <scope>NUCLEOTIDE SEQUENCE</scope>
    <source>
        <strain evidence="1">TCYB15</strain>
        <plasmid evidence="1">pZYJ01</plasmid>
    </source>
</reference>
<keyword evidence="1" id="KW-0614">Plasmid</keyword>
<accession>A0AAU8C806</accession>
<evidence type="ECO:0000313" key="1">
    <source>
        <dbReference type="EMBL" id="XCF11934.1"/>
    </source>
</evidence>
<gene>
    <name evidence="1" type="ORF">ABM428_14955</name>
</gene>
<dbReference type="KEGG" id="suly:ABM428_14955"/>
<reference evidence="1" key="1">
    <citation type="journal article" date="2020" name="Int. J. Syst. Evol. Microbiol.">
        <title>Notification of changes in taxonomic opinion previously published outside the IJSEM.</title>
        <authorList>
            <person name="Oren A."/>
            <person name="Garrity G."/>
        </authorList>
    </citation>
    <scope>NUCLEOTIDE SEQUENCE</scope>
    <source>
        <strain evidence="1">TCYB15</strain>
    </source>
</reference>
<sequence length="46" mass="5062">MTKDVISEIEALKALLSETADHQVLAEMLGFGAVRLLALDVDHLRK</sequence>